<evidence type="ECO:0000313" key="5">
    <source>
        <dbReference type="Proteomes" id="UP000199433"/>
    </source>
</evidence>
<name>A0A1G9E277_9LACT</name>
<keyword evidence="5" id="KW-1185">Reference proteome</keyword>
<dbReference type="GO" id="GO:0000156">
    <property type="term" value="F:phosphorelay response regulator activity"/>
    <property type="evidence" value="ECO:0007669"/>
    <property type="project" value="InterPro"/>
</dbReference>
<feature type="domain" description="Response regulatory" evidence="2">
    <location>
        <begin position="6"/>
        <end position="125"/>
    </location>
</feature>
<dbReference type="EMBL" id="FNFK01000053">
    <property type="protein sequence ID" value="SDK70213.1"/>
    <property type="molecule type" value="Genomic_DNA"/>
</dbReference>
<dbReference type="STRING" id="426701.SAMN04488098_10536"/>
<reference evidence="5" key="1">
    <citation type="submission" date="2016-10" db="EMBL/GenBank/DDBJ databases">
        <authorList>
            <person name="Varghese N."/>
            <person name="Submissions S."/>
        </authorList>
    </citation>
    <scope>NUCLEOTIDE SEQUENCE [LARGE SCALE GENOMIC DNA]</scope>
    <source>
        <strain evidence="5">DSM 19181</strain>
    </source>
</reference>
<evidence type="ECO:0000313" key="4">
    <source>
        <dbReference type="EMBL" id="SDK70213.1"/>
    </source>
</evidence>
<dbReference type="Gene3D" id="2.40.50.1020">
    <property type="entry name" value="LytTr DNA-binding domain"/>
    <property type="match status" value="1"/>
</dbReference>
<dbReference type="PROSITE" id="PS50930">
    <property type="entry name" value="HTH_LYTTR"/>
    <property type="match status" value="1"/>
</dbReference>
<dbReference type="AlphaFoldDB" id="A0A1G9E277"/>
<sequence length="243" mass="27532">MADHIKIAIVDDEDIQVDTMTSLVKEAAAGLSLSVSLIDFSSGEAFLFALEDHPDLDMVFLDIEMNETDGLEVAKTIRQTDKDLTIVFATAFAEYAVQGYDVQALDYLLKPIELDKVKRVLKRHLDRQPTIIEKVTLESQGEVIKLALDDILYLEVNRRECEIHTLNGPVTVSRTLKELSEELSDDFIQTHRSYLVNVSHMNRLLKTDIELSNGVVVPVSRRLVKQVQERFVTHNKGAVFYDD</sequence>
<keyword evidence="1" id="KW-0597">Phosphoprotein</keyword>
<dbReference type="InterPro" id="IPR011006">
    <property type="entry name" value="CheY-like_superfamily"/>
</dbReference>
<dbReference type="SUPFAM" id="SSF52172">
    <property type="entry name" value="CheY-like"/>
    <property type="match status" value="1"/>
</dbReference>
<dbReference type="InterPro" id="IPR001789">
    <property type="entry name" value="Sig_transdc_resp-reg_receiver"/>
</dbReference>
<feature type="domain" description="HTH LytTR-type" evidence="3">
    <location>
        <begin position="135"/>
        <end position="233"/>
    </location>
</feature>
<dbReference type="Gene3D" id="3.40.50.2300">
    <property type="match status" value="1"/>
</dbReference>
<dbReference type="OrthoDB" id="9809318at2"/>
<dbReference type="PROSITE" id="PS50110">
    <property type="entry name" value="RESPONSE_REGULATORY"/>
    <property type="match status" value="1"/>
</dbReference>
<dbReference type="PANTHER" id="PTHR37299:SF1">
    <property type="entry name" value="STAGE 0 SPORULATION PROTEIN A HOMOLOG"/>
    <property type="match status" value="1"/>
</dbReference>
<dbReference type="SMART" id="SM00448">
    <property type="entry name" value="REC"/>
    <property type="match status" value="1"/>
</dbReference>
<dbReference type="RefSeq" id="WP_091268409.1">
    <property type="nucleotide sequence ID" value="NZ_FNFK01000053.1"/>
</dbReference>
<evidence type="ECO:0000259" key="2">
    <source>
        <dbReference type="PROSITE" id="PS50110"/>
    </source>
</evidence>
<dbReference type="GO" id="GO:0003677">
    <property type="term" value="F:DNA binding"/>
    <property type="evidence" value="ECO:0007669"/>
    <property type="project" value="InterPro"/>
</dbReference>
<dbReference type="SMART" id="SM00850">
    <property type="entry name" value="LytTR"/>
    <property type="match status" value="1"/>
</dbReference>
<proteinExistence type="predicted"/>
<protein>
    <submittedName>
        <fullName evidence="4">Two component transcriptional regulator, LytTR family</fullName>
    </submittedName>
</protein>
<dbReference type="InterPro" id="IPR046947">
    <property type="entry name" value="LytR-like"/>
</dbReference>
<dbReference type="Proteomes" id="UP000199433">
    <property type="component" value="Unassembled WGS sequence"/>
</dbReference>
<dbReference type="Pfam" id="PF04397">
    <property type="entry name" value="LytTR"/>
    <property type="match status" value="1"/>
</dbReference>
<evidence type="ECO:0000259" key="3">
    <source>
        <dbReference type="PROSITE" id="PS50930"/>
    </source>
</evidence>
<dbReference type="Pfam" id="PF00072">
    <property type="entry name" value="Response_reg"/>
    <property type="match status" value="1"/>
</dbReference>
<organism evidence="4 5">
    <name type="scientific">Alkalibacterium thalassium</name>
    <dbReference type="NCBI Taxonomy" id="426701"/>
    <lineage>
        <taxon>Bacteria</taxon>
        <taxon>Bacillati</taxon>
        <taxon>Bacillota</taxon>
        <taxon>Bacilli</taxon>
        <taxon>Lactobacillales</taxon>
        <taxon>Carnobacteriaceae</taxon>
        <taxon>Alkalibacterium</taxon>
    </lineage>
</organism>
<accession>A0A1G9E277</accession>
<gene>
    <name evidence="4" type="ORF">SAMN04488098_10536</name>
</gene>
<feature type="modified residue" description="4-aspartylphosphate" evidence="1">
    <location>
        <position position="62"/>
    </location>
</feature>
<evidence type="ECO:0000256" key="1">
    <source>
        <dbReference type="PROSITE-ProRule" id="PRU00169"/>
    </source>
</evidence>
<dbReference type="PANTHER" id="PTHR37299">
    <property type="entry name" value="TRANSCRIPTIONAL REGULATOR-RELATED"/>
    <property type="match status" value="1"/>
</dbReference>
<dbReference type="InterPro" id="IPR007492">
    <property type="entry name" value="LytTR_DNA-bd_dom"/>
</dbReference>